<dbReference type="PANTHER" id="PTHR39339:SF1">
    <property type="entry name" value="CHAD DOMAIN-CONTAINING PROTEIN"/>
    <property type="match status" value="1"/>
</dbReference>
<dbReference type="eggNOG" id="COG5607">
    <property type="taxonomic scope" value="Bacteria"/>
</dbReference>
<dbReference type="EMBL" id="AWSA01000014">
    <property type="protein sequence ID" value="EWT02070.1"/>
    <property type="molecule type" value="Genomic_DNA"/>
</dbReference>
<dbReference type="RefSeq" id="WP_051510352.1">
    <property type="nucleotide sequence ID" value="NZ_AWSA01000014.1"/>
</dbReference>
<dbReference type="PROSITE" id="PS51708">
    <property type="entry name" value="CHAD"/>
    <property type="match status" value="1"/>
</dbReference>
<dbReference type="Proteomes" id="UP000019489">
    <property type="component" value="Unassembled WGS sequence"/>
</dbReference>
<keyword evidence="3" id="KW-1185">Reference proteome</keyword>
<feature type="domain" description="CHAD" evidence="1">
    <location>
        <begin position="13"/>
        <end position="298"/>
    </location>
</feature>
<dbReference type="InterPro" id="IPR038186">
    <property type="entry name" value="CHAD_dom_sf"/>
</dbReference>
<dbReference type="PATRIC" id="fig|1386089.3.peg.1673"/>
<sequence length="307" mass="34247">MTTPHGDEAEAPTGSAGQLLRDLLTSQSAELRRRDEAVRASEPGSVHAMRIAARRLRSTLTTYRPLLDREQTDPLREELRWLGQTLARARDAQVLAARFDALLDAEDPDLLAGPVRERIDATLRAAYDTGLEEGRQALLGERHARLLEGLARLAEAPPLLDDATGRARPVVRRLLRRDTKRLRKAVRAVESVSDPTERDLALHEARKKSKRARYGAESAVPVLGARATRYAVSAKRVQDALGEHQDTVVARQWLREFAATAHAAGEDTFTYGRLHAFEQERAAVAVRDFEGAWKALNRKKIRRVLKG</sequence>
<dbReference type="PANTHER" id="PTHR39339">
    <property type="entry name" value="SLR1444 PROTEIN"/>
    <property type="match status" value="1"/>
</dbReference>
<evidence type="ECO:0000313" key="2">
    <source>
        <dbReference type="EMBL" id="EWT02070.1"/>
    </source>
</evidence>
<evidence type="ECO:0000313" key="3">
    <source>
        <dbReference type="Proteomes" id="UP000019489"/>
    </source>
</evidence>
<evidence type="ECO:0000259" key="1">
    <source>
        <dbReference type="PROSITE" id="PS51708"/>
    </source>
</evidence>
<dbReference type="Gene3D" id="1.40.20.10">
    <property type="entry name" value="CHAD domain"/>
    <property type="match status" value="1"/>
</dbReference>
<gene>
    <name evidence="2" type="ORF">N865_07220</name>
</gene>
<comment type="caution">
    <text evidence="2">The sequence shown here is derived from an EMBL/GenBank/DDBJ whole genome shotgun (WGS) entry which is preliminary data.</text>
</comment>
<dbReference type="InterPro" id="IPR007899">
    <property type="entry name" value="CHAD_dom"/>
</dbReference>
<dbReference type="AlphaFoldDB" id="W9G7T0"/>
<dbReference type="Pfam" id="PF05235">
    <property type="entry name" value="CHAD"/>
    <property type="match status" value="1"/>
</dbReference>
<accession>W9G7T0</accession>
<dbReference type="SMART" id="SM00880">
    <property type="entry name" value="CHAD"/>
    <property type="match status" value="1"/>
</dbReference>
<dbReference type="OrthoDB" id="9777271at2"/>
<reference evidence="2 3" key="1">
    <citation type="submission" date="2013-08" db="EMBL/GenBank/DDBJ databases">
        <title>Intrasporangium oryzae NRRL B-24470.</title>
        <authorList>
            <person name="Liu H."/>
            <person name="Wang G."/>
        </authorList>
    </citation>
    <scope>NUCLEOTIDE SEQUENCE [LARGE SCALE GENOMIC DNA]</scope>
    <source>
        <strain evidence="2 3">NRRL B-24470</strain>
    </source>
</reference>
<proteinExistence type="predicted"/>
<protein>
    <submittedName>
        <fullName evidence="2">Metal-binding protein</fullName>
    </submittedName>
</protein>
<name>W9G7T0_9MICO</name>
<organism evidence="2 3">
    <name type="scientific">Intrasporangium oryzae NRRL B-24470</name>
    <dbReference type="NCBI Taxonomy" id="1386089"/>
    <lineage>
        <taxon>Bacteria</taxon>
        <taxon>Bacillati</taxon>
        <taxon>Actinomycetota</taxon>
        <taxon>Actinomycetes</taxon>
        <taxon>Micrococcales</taxon>
        <taxon>Intrasporangiaceae</taxon>
        <taxon>Intrasporangium</taxon>
    </lineage>
</organism>
<dbReference type="STRING" id="1386089.N865_07220"/>